<evidence type="ECO:0000313" key="2">
    <source>
        <dbReference type="Proteomes" id="UP000257144"/>
    </source>
</evidence>
<comment type="caution">
    <text evidence="1">The sequence shown here is derived from an EMBL/GenBank/DDBJ whole genome shotgun (WGS) entry which is preliminary data.</text>
</comment>
<evidence type="ECO:0000313" key="1">
    <source>
        <dbReference type="EMBL" id="RDU38693.1"/>
    </source>
</evidence>
<dbReference type="Proteomes" id="UP000257144">
    <property type="component" value="Unassembled WGS sequence"/>
</dbReference>
<dbReference type="AlphaFoldDB" id="A0A3D8GW57"/>
<sequence>MSENVKNQRLKAGFFLRKMIKQHIPFIVLVKNLSLLKKDHLGMLVYHGFKTHPHQESALL</sequence>
<proteinExistence type="predicted"/>
<dbReference type="EMBL" id="QNQT01000001">
    <property type="protein sequence ID" value="RDU38693.1"/>
    <property type="molecule type" value="Genomic_DNA"/>
</dbReference>
<accession>A0A3D8GW57</accession>
<organism evidence="1 2">
    <name type="scientific">Neobacillus piezotolerans</name>
    <dbReference type="NCBI Taxonomy" id="2259171"/>
    <lineage>
        <taxon>Bacteria</taxon>
        <taxon>Bacillati</taxon>
        <taxon>Bacillota</taxon>
        <taxon>Bacilli</taxon>
        <taxon>Bacillales</taxon>
        <taxon>Bacillaceae</taxon>
        <taxon>Neobacillus</taxon>
    </lineage>
</organism>
<gene>
    <name evidence="1" type="ORF">DRW41_03795</name>
</gene>
<reference evidence="1 2" key="1">
    <citation type="submission" date="2018-07" db="EMBL/GenBank/DDBJ databases">
        <title>Bacillus sp. YLB-04 draft genome sequence.</title>
        <authorList>
            <person name="Yu L."/>
            <person name="Tang X."/>
        </authorList>
    </citation>
    <scope>NUCLEOTIDE SEQUENCE [LARGE SCALE GENOMIC DNA]</scope>
    <source>
        <strain evidence="1 2">YLB-04</strain>
    </source>
</reference>
<protein>
    <submittedName>
        <fullName evidence="1">Uncharacterized protein</fullName>
    </submittedName>
</protein>
<name>A0A3D8GW57_9BACI</name>
<keyword evidence="2" id="KW-1185">Reference proteome</keyword>